<evidence type="ECO:0000256" key="8">
    <source>
        <dbReference type="ARBA" id="ARBA00023136"/>
    </source>
</evidence>
<name>A0A507SPT2_9BACT</name>
<feature type="domain" description="ABC transmembrane type-1" evidence="11">
    <location>
        <begin position="132"/>
        <end position="317"/>
    </location>
</feature>
<dbReference type="AlphaFoldDB" id="A0A507SPT2"/>
<dbReference type="RefSeq" id="WP_141484105.1">
    <property type="nucleotide sequence ID" value="NZ_SMDN01000011.1"/>
</dbReference>
<evidence type="ECO:0000256" key="5">
    <source>
        <dbReference type="ARBA" id="ARBA00022856"/>
    </source>
</evidence>
<feature type="transmembrane region" description="Helical" evidence="10">
    <location>
        <begin position="194"/>
        <end position="211"/>
    </location>
</feature>
<dbReference type="GO" id="GO:0015031">
    <property type="term" value="P:protein transport"/>
    <property type="evidence" value="ECO:0007669"/>
    <property type="project" value="UniProtKB-KW"/>
</dbReference>
<dbReference type="Proteomes" id="UP000320801">
    <property type="component" value="Unassembled WGS sequence"/>
</dbReference>
<evidence type="ECO:0000256" key="2">
    <source>
        <dbReference type="ARBA" id="ARBA00022448"/>
    </source>
</evidence>
<keyword evidence="2 10" id="KW-0813">Transport</keyword>
<dbReference type="Pfam" id="PF00528">
    <property type="entry name" value="BPD_transp_1"/>
    <property type="match status" value="1"/>
</dbReference>
<feature type="transmembrane region" description="Helical" evidence="10">
    <location>
        <begin position="169"/>
        <end position="188"/>
    </location>
</feature>
<reference evidence="12 13" key="1">
    <citation type="submission" date="2019-03" db="EMBL/GenBank/DDBJ databases">
        <title>Characterization of a novel Mycoplasma cynos real-time PCR assay.</title>
        <authorList>
            <person name="Tallmadge R.L."/>
            <person name="Mitchell P.K."/>
            <person name="Goodman L."/>
        </authorList>
    </citation>
    <scope>NUCLEOTIDE SEQUENCE [LARGE SCALE GENOMIC DNA]</scope>
    <source>
        <strain evidence="12 13">1642</strain>
    </source>
</reference>
<dbReference type="PANTHER" id="PTHR43386">
    <property type="entry name" value="OLIGOPEPTIDE TRANSPORT SYSTEM PERMEASE PROTEIN APPC"/>
    <property type="match status" value="1"/>
</dbReference>
<keyword evidence="5" id="KW-0571">Peptide transport</keyword>
<dbReference type="SUPFAM" id="SSF161098">
    <property type="entry name" value="MetI-like"/>
    <property type="match status" value="1"/>
</dbReference>
<keyword evidence="8 10" id="KW-0472">Membrane</keyword>
<comment type="similarity">
    <text evidence="9">Belongs to the binding-protein-dependent transport system permease family. OppBC subfamily.</text>
</comment>
<accession>A0A507SPT2</accession>
<evidence type="ECO:0000256" key="10">
    <source>
        <dbReference type="RuleBase" id="RU363032"/>
    </source>
</evidence>
<keyword evidence="7 10" id="KW-1133">Transmembrane helix</keyword>
<dbReference type="GO" id="GO:0015833">
    <property type="term" value="P:peptide transport"/>
    <property type="evidence" value="ECO:0007669"/>
    <property type="project" value="UniProtKB-KW"/>
</dbReference>
<dbReference type="Gene3D" id="1.10.3720.10">
    <property type="entry name" value="MetI-like"/>
    <property type="match status" value="1"/>
</dbReference>
<dbReference type="GO" id="GO:0005886">
    <property type="term" value="C:plasma membrane"/>
    <property type="evidence" value="ECO:0007669"/>
    <property type="project" value="UniProtKB-SubCell"/>
</dbReference>
<evidence type="ECO:0000256" key="1">
    <source>
        <dbReference type="ARBA" id="ARBA00004651"/>
    </source>
</evidence>
<dbReference type="InterPro" id="IPR050366">
    <property type="entry name" value="BP-dependent_transpt_permease"/>
</dbReference>
<feature type="transmembrane region" description="Helical" evidence="10">
    <location>
        <begin position="240"/>
        <end position="263"/>
    </location>
</feature>
<feature type="transmembrane region" description="Helical" evidence="10">
    <location>
        <begin position="69"/>
        <end position="91"/>
    </location>
</feature>
<feature type="transmembrane region" description="Helical" evidence="10">
    <location>
        <begin position="298"/>
        <end position="320"/>
    </location>
</feature>
<comment type="caution">
    <text evidence="12">The sequence shown here is derived from an EMBL/GenBank/DDBJ whole genome shotgun (WGS) entry which is preliminary data.</text>
</comment>
<dbReference type="Pfam" id="PF12911">
    <property type="entry name" value="OppC_N"/>
    <property type="match status" value="1"/>
</dbReference>
<proteinExistence type="inferred from homology"/>
<dbReference type="InterPro" id="IPR000515">
    <property type="entry name" value="MetI-like"/>
</dbReference>
<feature type="transmembrane region" description="Helical" evidence="10">
    <location>
        <begin position="134"/>
        <end position="157"/>
    </location>
</feature>
<dbReference type="GO" id="GO:0055085">
    <property type="term" value="P:transmembrane transport"/>
    <property type="evidence" value="ECO:0007669"/>
    <property type="project" value="InterPro"/>
</dbReference>
<gene>
    <name evidence="12" type="ORF">E1I18_02925</name>
</gene>
<evidence type="ECO:0000313" key="12">
    <source>
        <dbReference type="EMBL" id="TQC51372.1"/>
    </source>
</evidence>
<dbReference type="CDD" id="cd06261">
    <property type="entry name" value="TM_PBP2"/>
    <property type="match status" value="1"/>
</dbReference>
<evidence type="ECO:0000256" key="6">
    <source>
        <dbReference type="ARBA" id="ARBA00022927"/>
    </source>
</evidence>
<comment type="subcellular location">
    <subcellularLocation>
        <location evidence="1 10">Cell membrane</location>
        <topology evidence="1 10">Multi-pass membrane protein</topology>
    </subcellularLocation>
</comment>
<organism evidence="12 13">
    <name type="scientific">Mycoplasmopsis mucosicanis</name>
    <dbReference type="NCBI Taxonomy" id="458208"/>
    <lineage>
        <taxon>Bacteria</taxon>
        <taxon>Bacillati</taxon>
        <taxon>Mycoplasmatota</taxon>
        <taxon>Mycoplasmoidales</taxon>
        <taxon>Metamycoplasmataceae</taxon>
        <taxon>Mycoplasmopsis</taxon>
    </lineage>
</organism>
<sequence>MLKWKFLEKKHVSPNNEHGAFLAPNRFLQPLNYKKWELIGNLFEYHESNTIKQQKNKWSELFYRFSRSFAGVFGFVLFISIVLLAIFIPFFTKDPDKLDIFNRFQNFFETPSSILGTDFLGRDVFARLWWGLRWSLSLAFVTAIIQVFVGLVIGISMGHFRIFDKIMTYIIKVISNVPSIIILIVITIVWKPTFWVMAFALTFTSWTGIANQMRSQVLRAKSFEWVSASEVLGTPTYKILFNYLPVVIPLLVTEIVFHIPGVILSETSLAFIGLSIDIPTLGNLISEGSKVFTAYPRYVLLPSAILVLLTTSIQLIAATIQDSLLRQR</sequence>
<keyword evidence="6" id="KW-0653">Protein transport</keyword>
<evidence type="ECO:0000256" key="4">
    <source>
        <dbReference type="ARBA" id="ARBA00022692"/>
    </source>
</evidence>
<keyword evidence="3" id="KW-1003">Cell membrane</keyword>
<dbReference type="InterPro" id="IPR025966">
    <property type="entry name" value="OppC_N"/>
</dbReference>
<dbReference type="InterPro" id="IPR035906">
    <property type="entry name" value="MetI-like_sf"/>
</dbReference>
<evidence type="ECO:0000256" key="7">
    <source>
        <dbReference type="ARBA" id="ARBA00022989"/>
    </source>
</evidence>
<dbReference type="OrthoDB" id="9797472at2"/>
<evidence type="ECO:0000256" key="3">
    <source>
        <dbReference type="ARBA" id="ARBA00022475"/>
    </source>
</evidence>
<keyword evidence="13" id="KW-1185">Reference proteome</keyword>
<keyword evidence="4 10" id="KW-0812">Transmembrane</keyword>
<dbReference type="PROSITE" id="PS50928">
    <property type="entry name" value="ABC_TM1"/>
    <property type="match status" value="1"/>
</dbReference>
<evidence type="ECO:0000256" key="9">
    <source>
        <dbReference type="ARBA" id="ARBA00024202"/>
    </source>
</evidence>
<dbReference type="EMBL" id="SMDN01000011">
    <property type="protein sequence ID" value="TQC51372.1"/>
    <property type="molecule type" value="Genomic_DNA"/>
</dbReference>
<evidence type="ECO:0000259" key="11">
    <source>
        <dbReference type="PROSITE" id="PS50928"/>
    </source>
</evidence>
<protein>
    <submittedName>
        <fullName evidence="12">ABC transporter permease</fullName>
    </submittedName>
</protein>
<dbReference type="PANTHER" id="PTHR43386:SF24">
    <property type="entry name" value="OLIGOPEPTIDE TRANSPORT SYSTEM PERMEASE PROTEIN AMID"/>
    <property type="match status" value="1"/>
</dbReference>
<evidence type="ECO:0000313" key="13">
    <source>
        <dbReference type="Proteomes" id="UP000320801"/>
    </source>
</evidence>